<keyword evidence="2" id="KW-1185">Reference proteome</keyword>
<reference evidence="1" key="1">
    <citation type="submission" date="2023-10" db="EMBL/GenBank/DDBJ databases">
        <authorList>
            <person name="Chen Y."/>
            <person name="Shah S."/>
            <person name="Dougan E. K."/>
            <person name="Thang M."/>
            <person name="Chan C."/>
        </authorList>
    </citation>
    <scope>NUCLEOTIDE SEQUENCE [LARGE SCALE GENOMIC DNA]</scope>
</reference>
<comment type="caution">
    <text evidence="1">The sequence shown here is derived from an EMBL/GenBank/DDBJ whole genome shotgun (WGS) entry which is preliminary data.</text>
</comment>
<evidence type="ECO:0000313" key="1">
    <source>
        <dbReference type="EMBL" id="CAK0902114.1"/>
    </source>
</evidence>
<protein>
    <submittedName>
        <fullName evidence="1">Uncharacterized protein</fullName>
    </submittedName>
</protein>
<feature type="non-terminal residue" evidence="1">
    <location>
        <position position="473"/>
    </location>
</feature>
<dbReference type="EMBL" id="CAUYUJ010021024">
    <property type="protein sequence ID" value="CAK0902114.1"/>
    <property type="molecule type" value="Genomic_DNA"/>
</dbReference>
<evidence type="ECO:0000313" key="2">
    <source>
        <dbReference type="Proteomes" id="UP001189429"/>
    </source>
</evidence>
<accession>A0ABN9XU29</accession>
<organism evidence="1 2">
    <name type="scientific">Prorocentrum cordatum</name>
    <dbReference type="NCBI Taxonomy" id="2364126"/>
    <lineage>
        <taxon>Eukaryota</taxon>
        <taxon>Sar</taxon>
        <taxon>Alveolata</taxon>
        <taxon>Dinophyceae</taxon>
        <taxon>Prorocentrales</taxon>
        <taxon>Prorocentraceae</taxon>
        <taxon>Prorocentrum</taxon>
    </lineage>
</organism>
<name>A0ABN9XU29_9DINO</name>
<sequence>GADSVKGQSMTDILAMLSNNRFSDAQSQLGRQADGDADKLDHILCHLAAAKEESCPGTVSAPRVEESLRGSTDPLDQFWQGVKDSGSWEFAARASAGNVAASKFDAYLKANPAQKTEYGQCKGHAAKSNFRMKWAQAQYEERVAVRVRSQIEQHSIIKQGFYRSAGRIAVEEGGGTAGVRNATNYCIRCLDMGYPFVKFDGEFTQSARFLYVEDGFREEFTNLWAKHVTDKTTTKLDRPGGAAAQHAIGAAVITKTPAAVVPTGVAQAPPRHARRLQLHRQAVLVRQRVRQLRRLAPPMPQARRVAPLGERVAPMGQRLELQELDPMSKAVKEANTTKAQYNAAVGQANTLLKEVATAKEWERFNSPAMVGPLQTALTSLTATSSNPQFKDVPKMLTHDLTKYKAELIKKQGEESALAAFVNFKNLLSPLISACSVEAAALLASKDGADQALEAAEEAKKGAVGGRDKSASKR</sequence>
<proteinExistence type="predicted"/>
<gene>
    <name evidence="1" type="ORF">PCOR1329_LOCUS78825</name>
</gene>
<dbReference type="Proteomes" id="UP001189429">
    <property type="component" value="Unassembled WGS sequence"/>
</dbReference>
<feature type="non-terminal residue" evidence="1">
    <location>
        <position position="1"/>
    </location>
</feature>